<accession>A0A0S7ER17</accession>
<organism evidence="3">
    <name type="scientific">Poeciliopsis prolifica</name>
    <name type="common">blackstripe livebearer</name>
    <dbReference type="NCBI Taxonomy" id="188132"/>
    <lineage>
        <taxon>Eukaryota</taxon>
        <taxon>Metazoa</taxon>
        <taxon>Chordata</taxon>
        <taxon>Craniata</taxon>
        <taxon>Vertebrata</taxon>
        <taxon>Euteleostomi</taxon>
        <taxon>Actinopterygii</taxon>
        <taxon>Neopterygii</taxon>
        <taxon>Teleostei</taxon>
        <taxon>Neoteleostei</taxon>
        <taxon>Acanthomorphata</taxon>
        <taxon>Ovalentaria</taxon>
        <taxon>Atherinomorphae</taxon>
        <taxon>Cyprinodontiformes</taxon>
        <taxon>Poeciliidae</taxon>
        <taxon>Poeciliinae</taxon>
        <taxon>Poeciliopsis</taxon>
    </lineage>
</organism>
<feature type="compositionally biased region" description="Low complexity" evidence="1">
    <location>
        <begin position="33"/>
        <end position="49"/>
    </location>
</feature>
<feature type="chain" id="PRO_5006635012" evidence="2">
    <location>
        <begin position="30"/>
        <end position="104"/>
    </location>
</feature>
<proteinExistence type="predicted"/>
<gene>
    <name evidence="3" type="primary">PPUP9113</name>
</gene>
<protein>
    <submittedName>
        <fullName evidence="3">PPUP9113</fullName>
    </submittedName>
</protein>
<feature type="compositionally biased region" description="Polar residues" evidence="1">
    <location>
        <begin position="65"/>
        <end position="74"/>
    </location>
</feature>
<feature type="region of interest" description="Disordered" evidence="1">
    <location>
        <begin position="28"/>
        <end position="104"/>
    </location>
</feature>
<reference evidence="3" key="1">
    <citation type="submission" date="2014-12" db="EMBL/GenBank/DDBJ databases">
        <title>Parallel Evolution in Life History Adaptation Evident in the Tissue-Specific Poeciliopsis prolifica transcriptome.</title>
        <authorList>
            <person name="Jue N.K."/>
            <person name="Foley R.J."/>
            <person name="Obergfell C."/>
            <person name="Reznick D.N."/>
            <person name="O'Neill R.J."/>
            <person name="O'Neill M.J."/>
        </authorList>
    </citation>
    <scope>NUCLEOTIDE SEQUENCE</scope>
</reference>
<feature type="non-terminal residue" evidence="3">
    <location>
        <position position="104"/>
    </location>
</feature>
<sequence length="104" mass="10723">MVLCFQLLQIQIRIHFLLLFAQSCGKSSTLQFPSFTSSPPASSSTNSDTEPQVSTAPPADCLQEQAESQENLSGKPSAGWSPAGRTRTSGPRRAAAGGAAGGAA</sequence>
<name>A0A0S7ER17_9TELE</name>
<keyword evidence="2" id="KW-0732">Signal</keyword>
<evidence type="ECO:0000256" key="1">
    <source>
        <dbReference type="SAM" id="MobiDB-lite"/>
    </source>
</evidence>
<dbReference type="AlphaFoldDB" id="A0A0S7ER17"/>
<feature type="compositionally biased region" description="Low complexity" evidence="1">
    <location>
        <begin position="82"/>
        <end position="97"/>
    </location>
</feature>
<feature type="signal peptide" evidence="2">
    <location>
        <begin position="1"/>
        <end position="29"/>
    </location>
</feature>
<evidence type="ECO:0000256" key="2">
    <source>
        <dbReference type="SAM" id="SignalP"/>
    </source>
</evidence>
<evidence type="ECO:0000313" key="3">
    <source>
        <dbReference type="EMBL" id="JAO05282.1"/>
    </source>
</evidence>
<dbReference type="EMBL" id="GBYX01476395">
    <property type="protein sequence ID" value="JAO05282.1"/>
    <property type="molecule type" value="Transcribed_RNA"/>
</dbReference>